<dbReference type="Proteomes" id="UP000198822">
    <property type="component" value="Chromosome I"/>
</dbReference>
<dbReference type="SUPFAM" id="SSF46894">
    <property type="entry name" value="C-terminal effector domain of the bipartite response regulators"/>
    <property type="match status" value="1"/>
</dbReference>
<protein>
    <submittedName>
        <fullName evidence="2">Uncharacterized protein</fullName>
    </submittedName>
</protein>
<evidence type="ECO:0000313" key="3">
    <source>
        <dbReference type="Proteomes" id="UP000198822"/>
    </source>
</evidence>
<evidence type="ECO:0000256" key="1">
    <source>
        <dbReference type="SAM" id="MobiDB-lite"/>
    </source>
</evidence>
<accession>A0A1G8F4L2</accession>
<dbReference type="GO" id="GO:0003677">
    <property type="term" value="F:DNA binding"/>
    <property type="evidence" value="ECO:0007669"/>
    <property type="project" value="InterPro"/>
</dbReference>
<dbReference type="Gene3D" id="1.10.10.10">
    <property type="entry name" value="Winged helix-like DNA-binding domain superfamily/Winged helix DNA-binding domain"/>
    <property type="match status" value="1"/>
</dbReference>
<gene>
    <name evidence="2" type="ORF">SAMN04489720_2328</name>
</gene>
<dbReference type="GO" id="GO:0006355">
    <property type="term" value="P:regulation of DNA-templated transcription"/>
    <property type="evidence" value="ECO:0007669"/>
    <property type="project" value="InterPro"/>
</dbReference>
<dbReference type="AlphaFoldDB" id="A0A1G8F4L2"/>
<reference evidence="3" key="1">
    <citation type="submission" date="2016-10" db="EMBL/GenBank/DDBJ databases">
        <authorList>
            <person name="Varghese N."/>
            <person name="Submissions S."/>
        </authorList>
    </citation>
    <scope>NUCLEOTIDE SEQUENCE [LARGE SCALE GENOMIC DNA]</scope>
    <source>
        <strain evidence="3">DSM 22002</strain>
    </source>
</reference>
<sequence length="762" mass="79500">MRTVDPLGRHDDCTRILEAVDAGRRVVLVGHPLLGSEAVRRRVTHTKLRTPGSGSIAFLPMRSAGPGGDTQTVLSDDDSLDTRRSVTLPEPDECSVMVVRLGRLTRRQFDRLADDRLARAGLRPDWLGAIGRSLIHAQSRGYPLLAAALLDDRLRPDRPRRAGAAAAAIVRALEPELRSAAETIAAIHGIRVARAVDHLGQETVDALLHVGIVDEVAGALVVPAILRTPLTQRPDERSLAILADIADGWSRRDAGTVSEYIAAHRAIEAGRLSTSTATRARIAAIAACTLVGRSLSTCARDAASIAATLDPETLPTMLAAISEGEIAVAAPLIHDAHAAGFDDFSTRLVAFTITASVLAPESVGSDLVDLLPPHAEFGARLRRIGELARAQVALEAGDHATVALAAQAALVGGDPLVSVRAYGLLAADAAFRGDARGVIAAADGVHGVVGHVQDWTRTMLSAAGRAIAETRMAARAVALPPLPLLDNALDRIVETAATTDDSAAIAFALISRVAEDGLPEHAHVAESMLRDLPDEAPRQLAIAATDALHRGPEAVRDAAGATLLVVSGHVAEIVAAAEHVDGDAARATLGRCAALADAGVPAHVPLRIAAAALHARLGDTVPDVSDIDVRLLTPVLRALHVLATAARHRDAGMLVHAASGIVSARHAALTRRLLDVAAALGGDTAAARLADDLETSLVASRRALRGSRSWIDRDILGLASAGLTDLQISQLLDLPLGTVRSRSRAVMAELGVPERSALAVSR</sequence>
<dbReference type="InterPro" id="IPR016032">
    <property type="entry name" value="Sig_transdc_resp-reg_C-effctor"/>
</dbReference>
<keyword evidence="3" id="KW-1185">Reference proteome</keyword>
<evidence type="ECO:0000313" key="2">
    <source>
        <dbReference type="EMBL" id="SDH77080.1"/>
    </source>
</evidence>
<dbReference type="EMBL" id="LT629695">
    <property type="protein sequence ID" value="SDH77080.1"/>
    <property type="molecule type" value="Genomic_DNA"/>
</dbReference>
<feature type="region of interest" description="Disordered" evidence="1">
    <location>
        <begin position="60"/>
        <end position="85"/>
    </location>
</feature>
<proteinExistence type="predicted"/>
<name>A0A1G8F4L2_9MICO</name>
<organism evidence="2 3">
    <name type="scientific">Agrococcus jejuensis</name>
    <dbReference type="NCBI Taxonomy" id="399736"/>
    <lineage>
        <taxon>Bacteria</taxon>
        <taxon>Bacillati</taxon>
        <taxon>Actinomycetota</taxon>
        <taxon>Actinomycetes</taxon>
        <taxon>Micrococcales</taxon>
        <taxon>Microbacteriaceae</taxon>
        <taxon>Agrococcus</taxon>
    </lineage>
</organism>
<dbReference type="InterPro" id="IPR036388">
    <property type="entry name" value="WH-like_DNA-bd_sf"/>
</dbReference>